<feature type="domain" description="DSBA-like thioredoxin" evidence="5">
    <location>
        <begin position="96"/>
        <end position="238"/>
    </location>
</feature>
<evidence type="ECO:0000256" key="2">
    <source>
        <dbReference type="ARBA" id="ARBA00023002"/>
    </source>
</evidence>
<organism evidence="7 8">
    <name type="scientific">Candidatus Andeanibacterium colombiense</name>
    <dbReference type="NCBI Taxonomy" id="3121345"/>
    <lineage>
        <taxon>Bacteria</taxon>
        <taxon>Pseudomonadati</taxon>
        <taxon>Pseudomonadota</taxon>
        <taxon>Alphaproteobacteria</taxon>
        <taxon>Sphingomonadales</taxon>
        <taxon>Sphingomonadaceae</taxon>
        <taxon>Candidatus Andeanibacterium</taxon>
    </lineage>
</organism>
<dbReference type="Pfam" id="PF01323">
    <property type="entry name" value="DSBA"/>
    <property type="match status" value="1"/>
</dbReference>
<dbReference type="PANTHER" id="PTHR13887:SF14">
    <property type="entry name" value="DISULFIDE BOND FORMATION PROTEIN D"/>
    <property type="match status" value="1"/>
</dbReference>
<dbReference type="InterPro" id="IPR036249">
    <property type="entry name" value="Thioredoxin-like_sf"/>
</dbReference>
<protein>
    <submittedName>
        <fullName evidence="7">DsbA family protein</fullName>
    </submittedName>
</protein>
<keyword evidence="3" id="KW-1015">Disulfide bond</keyword>
<dbReference type="InterPro" id="IPR001853">
    <property type="entry name" value="DSBA-like_thioredoxin_dom"/>
</dbReference>
<reference evidence="7" key="1">
    <citation type="submission" date="2023-03" db="EMBL/GenBank/DDBJ databases">
        <title>Andean soil-derived lignocellulolytic bacterial consortium as a source of novel taxa and putative plastic-active enzymes.</title>
        <authorList>
            <person name="Diaz-Garcia L."/>
            <person name="Chuvochina M."/>
            <person name="Feuerriegel G."/>
            <person name="Bunk B."/>
            <person name="Sproer C."/>
            <person name="Streit W.R."/>
            <person name="Rodriguez L.M."/>
            <person name="Overmann J."/>
            <person name="Jimenez D.J."/>
        </authorList>
    </citation>
    <scope>NUCLEOTIDE SEQUENCE</scope>
    <source>
        <strain evidence="7">MAG 26</strain>
    </source>
</reference>
<keyword evidence="2" id="KW-0560">Oxidoreductase</keyword>
<evidence type="ECO:0000313" key="7">
    <source>
        <dbReference type="EMBL" id="WEK45425.1"/>
    </source>
</evidence>
<dbReference type="InterPro" id="IPR041205">
    <property type="entry name" value="ScsC_N"/>
</dbReference>
<gene>
    <name evidence="7" type="ORF">P0Y56_10305</name>
</gene>
<name>A0AAJ5X3I3_9SPHN</name>
<dbReference type="Pfam" id="PF18312">
    <property type="entry name" value="ScsC_N"/>
    <property type="match status" value="1"/>
</dbReference>
<dbReference type="Proteomes" id="UP001218362">
    <property type="component" value="Chromosome"/>
</dbReference>
<evidence type="ECO:0000259" key="6">
    <source>
        <dbReference type="Pfam" id="PF18312"/>
    </source>
</evidence>
<evidence type="ECO:0000313" key="8">
    <source>
        <dbReference type="Proteomes" id="UP001218362"/>
    </source>
</evidence>
<dbReference type="CDD" id="cd03023">
    <property type="entry name" value="DsbA_Com1_like"/>
    <property type="match status" value="1"/>
</dbReference>
<evidence type="ECO:0000259" key="5">
    <source>
        <dbReference type="Pfam" id="PF01323"/>
    </source>
</evidence>
<feature type="domain" description="Copper resistance protein ScsC N-terminal" evidence="6">
    <location>
        <begin position="42"/>
        <end position="70"/>
    </location>
</feature>
<sequence>MGDRIRFGGISSTLAIALGAALLGFAGGWAWQVSGAGRGATETIVRDYILDHPEILPQAMQRMQQRELAARLAPLRGALENPYPGAVLGNPNGTVTLVEFSDYACPYCRLSVPEVEALIAANKDLKVVLREEAVLSPQSEDAARMALAAADQGRYAAFHKAMFSHDHLSPETIDAAARAAGLDLAKAKAAIASGKYDSEIENNGRVAEAAGFSGTPAWVIGDEGFSGALSRDVLAQAVMRARAGK</sequence>
<dbReference type="PANTHER" id="PTHR13887">
    <property type="entry name" value="GLUTATHIONE S-TRANSFERASE KAPPA"/>
    <property type="match status" value="1"/>
</dbReference>
<dbReference type="SUPFAM" id="SSF52833">
    <property type="entry name" value="Thioredoxin-like"/>
    <property type="match status" value="1"/>
</dbReference>
<evidence type="ECO:0000256" key="3">
    <source>
        <dbReference type="ARBA" id="ARBA00023157"/>
    </source>
</evidence>
<dbReference type="KEGG" id="acob:P0Y56_10305"/>
<dbReference type="EMBL" id="CP119316">
    <property type="protein sequence ID" value="WEK45425.1"/>
    <property type="molecule type" value="Genomic_DNA"/>
</dbReference>
<accession>A0AAJ5X3I3</accession>
<dbReference type="GO" id="GO:0016491">
    <property type="term" value="F:oxidoreductase activity"/>
    <property type="evidence" value="ECO:0007669"/>
    <property type="project" value="UniProtKB-KW"/>
</dbReference>
<dbReference type="Gene3D" id="3.40.30.10">
    <property type="entry name" value="Glutaredoxin"/>
    <property type="match status" value="1"/>
</dbReference>
<evidence type="ECO:0000256" key="4">
    <source>
        <dbReference type="ARBA" id="ARBA00023284"/>
    </source>
</evidence>
<evidence type="ECO:0000256" key="1">
    <source>
        <dbReference type="ARBA" id="ARBA00022729"/>
    </source>
</evidence>
<keyword evidence="4" id="KW-0676">Redox-active center</keyword>
<dbReference type="AlphaFoldDB" id="A0AAJ5X3I3"/>
<keyword evidence="1" id="KW-0732">Signal</keyword>
<proteinExistence type="predicted"/>